<gene>
    <name evidence="2" type="ORF">CQU01_25430</name>
</gene>
<dbReference type="RefSeq" id="WP_146938660.1">
    <property type="nucleotide sequence ID" value="NZ_BJXW01000037.1"/>
</dbReference>
<dbReference type="PANTHER" id="PTHR40265:SF1">
    <property type="entry name" value="GLYOXALASE-LIKE DOMAIN-CONTAINING PROTEIN"/>
    <property type="match status" value="1"/>
</dbReference>
<dbReference type="InterPro" id="IPR029068">
    <property type="entry name" value="Glyas_Bleomycin-R_OHBP_Dase"/>
</dbReference>
<feature type="domain" description="Glyoxalase-like" evidence="1">
    <location>
        <begin position="4"/>
        <end position="179"/>
    </location>
</feature>
<dbReference type="InterPro" id="IPR025870">
    <property type="entry name" value="Glyoxalase-like_dom"/>
</dbReference>
<sequence>MLALDHLVISVKDAEKANEYARKHLSIKAIKGGNHEQWGTYNYLAYFSNTCYIEWLAIHDEDKARTQDNPLIQHLLHIQQQKSEPTTFQFALSTNQLDSYVEHFKQEQIPFKGPFNGHRVKPDGTELRWRMLFPNYDFKTEMLPFLIEWETPNKMPGLDNSQIISKIYYGGTSKEKFSHIYKLKNRKIHKNMLRLQNTKLYFTDQTLLSYELS</sequence>
<evidence type="ECO:0000313" key="3">
    <source>
        <dbReference type="Proteomes" id="UP000321491"/>
    </source>
</evidence>
<comment type="caution">
    <text evidence="2">The sequence shown here is derived from an EMBL/GenBank/DDBJ whole genome shotgun (WGS) entry which is preliminary data.</text>
</comment>
<name>A0A511V084_9BACI</name>
<keyword evidence="3" id="KW-1185">Reference proteome</keyword>
<dbReference type="SUPFAM" id="SSF54593">
    <property type="entry name" value="Glyoxalase/Bleomycin resistance protein/Dihydroxybiphenyl dioxygenase"/>
    <property type="match status" value="1"/>
</dbReference>
<dbReference type="EMBL" id="BJXW01000037">
    <property type="protein sequence ID" value="GEN32305.1"/>
    <property type="molecule type" value="Genomic_DNA"/>
</dbReference>
<dbReference type="PANTHER" id="PTHR40265">
    <property type="entry name" value="BLL2707 PROTEIN"/>
    <property type="match status" value="1"/>
</dbReference>
<dbReference type="OrthoDB" id="9111355at2"/>
<evidence type="ECO:0000259" key="1">
    <source>
        <dbReference type="Pfam" id="PF13468"/>
    </source>
</evidence>
<dbReference type="Proteomes" id="UP000321491">
    <property type="component" value="Unassembled WGS sequence"/>
</dbReference>
<organism evidence="2 3">
    <name type="scientific">Cerasibacillus quisquiliarum</name>
    <dbReference type="NCBI Taxonomy" id="227865"/>
    <lineage>
        <taxon>Bacteria</taxon>
        <taxon>Bacillati</taxon>
        <taxon>Bacillota</taxon>
        <taxon>Bacilli</taxon>
        <taxon>Bacillales</taxon>
        <taxon>Bacillaceae</taxon>
        <taxon>Cerasibacillus</taxon>
    </lineage>
</organism>
<dbReference type="AlphaFoldDB" id="A0A511V084"/>
<dbReference type="Gene3D" id="3.10.180.10">
    <property type="entry name" value="2,3-Dihydroxybiphenyl 1,2-Dioxygenase, domain 1"/>
    <property type="match status" value="1"/>
</dbReference>
<accession>A0A511V084</accession>
<protein>
    <recommendedName>
        <fullName evidence="1">Glyoxalase-like domain-containing protein</fullName>
    </recommendedName>
</protein>
<proteinExistence type="predicted"/>
<evidence type="ECO:0000313" key="2">
    <source>
        <dbReference type="EMBL" id="GEN32305.1"/>
    </source>
</evidence>
<reference evidence="2 3" key="1">
    <citation type="submission" date="2019-07" db="EMBL/GenBank/DDBJ databases">
        <title>Whole genome shotgun sequence of Cerasibacillus quisquiliarum NBRC 102429.</title>
        <authorList>
            <person name="Hosoyama A."/>
            <person name="Uohara A."/>
            <person name="Ohji S."/>
            <person name="Ichikawa N."/>
        </authorList>
    </citation>
    <scope>NUCLEOTIDE SEQUENCE [LARGE SCALE GENOMIC DNA]</scope>
    <source>
        <strain evidence="2 3">NBRC 102429</strain>
    </source>
</reference>
<dbReference type="Pfam" id="PF13468">
    <property type="entry name" value="Glyoxalase_3"/>
    <property type="match status" value="1"/>
</dbReference>